<organism evidence="2 3">
    <name type="scientific">Trichinella patagoniensis</name>
    <dbReference type="NCBI Taxonomy" id="990121"/>
    <lineage>
        <taxon>Eukaryota</taxon>
        <taxon>Metazoa</taxon>
        <taxon>Ecdysozoa</taxon>
        <taxon>Nematoda</taxon>
        <taxon>Enoplea</taxon>
        <taxon>Dorylaimia</taxon>
        <taxon>Trichinellida</taxon>
        <taxon>Trichinellidae</taxon>
        <taxon>Trichinella</taxon>
    </lineage>
</organism>
<dbReference type="Proteomes" id="UP000054783">
    <property type="component" value="Unassembled WGS sequence"/>
</dbReference>
<keyword evidence="1" id="KW-0175">Coiled coil</keyword>
<dbReference type="AlphaFoldDB" id="A0A0V0ZMS8"/>
<evidence type="ECO:0000313" key="2">
    <source>
        <dbReference type="EMBL" id="KRY13603.1"/>
    </source>
</evidence>
<proteinExistence type="predicted"/>
<comment type="caution">
    <text evidence="2">The sequence shown here is derived from an EMBL/GenBank/DDBJ whole genome shotgun (WGS) entry which is preliminary data.</text>
</comment>
<dbReference type="EMBL" id="JYDQ01000135">
    <property type="protein sequence ID" value="KRY13603.1"/>
    <property type="molecule type" value="Genomic_DNA"/>
</dbReference>
<keyword evidence="3" id="KW-1185">Reference proteome</keyword>
<name>A0A0V0ZMS8_9BILA</name>
<gene>
    <name evidence="2" type="ORF">T12_5854</name>
</gene>
<reference evidence="2 3" key="1">
    <citation type="submission" date="2015-01" db="EMBL/GenBank/DDBJ databases">
        <title>Evolution of Trichinella species and genotypes.</title>
        <authorList>
            <person name="Korhonen P.K."/>
            <person name="Edoardo P."/>
            <person name="Giuseppe L.R."/>
            <person name="Gasser R.B."/>
        </authorList>
    </citation>
    <scope>NUCLEOTIDE SEQUENCE [LARGE SCALE GENOMIC DNA]</scope>
    <source>
        <strain evidence="2">ISS2496</strain>
    </source>
</reference>
<protein>
    <submittedName>
        <fullName evidence="2">Uncharacterized protein</fullName>
    </submittedName>
</protein>
<feature type="coiled-coil region" evidence="1">
    <location>
        <begin position="61"/>
        <end position="88"/>
    </location>
</feature>
<evidence type="ECO:0000256" key="1">
    <source>
        <dbReference type="SAM" id="Coils"/>
    </source>
</evidence>
<evidence type="ECO:0000313" key="3">
    <source>
        <dbReference type="Proteomes" id="UP000054783"/>
    </source>
</evidence>
<sequence length="121" mass="14198">MFSSPKDGQLVLTLCCIVYKAEKRLKFNLNGHVVQQTREACRRKQDEQADPCLLALAHELRRKWRTNKQQFSKQIDSLKKEGEQYRKKDPLTKTTIHDWKATSSILSVWLQWPTLLKTVVT</sequence>
<accession>A0A0V0ZMS8</accession>